<comment type="caution">
    <text evidence="2">The sequence shown here is derived from an EMBL/GenBank/DDBJ whole genome shotgun (WGS) entry which is preliminary data.</text>
</comment>
<sequence>MESEKYCLSVINAFVKHALTHSTTWKTTNTELRRVSQLFTSNGYPKKDIDDVIRRRIDAFMSKNKSKTKERNITLYYKNTMSTA</sequence>
<name>A0A5B7J6K6_PORTR</name>
<protein>
    <recommendedName>
        <fullName evidence="1">Helix-turn-helix domain-containing protein</fullName>
    </recommendedName>
</protein>
<feature type="domain" description="Helix-turn-helix" evidence="1">
    <location>
        <begin position="6"/>
        <end position="53"/>
    </location>
</feature>
<evidence type="ECO:0000259" key="1">
    <source>
        <dbReference type="Pfam" id="PF26215"/>
    </source>
</evidence>
<dbReference type="InterPro" id="IPR058912">
    <property type="entry name" value="HTH_animal"/>
</dbReference>
<evidence type="ECO:0000313" key="3">
    <source>
        <dbReference type="Proteomes" id="UP000324222"/>
    </source>
</evidence>
<proteinExistence type="predicted"/>
<gene>
    <name evidence="2" type="ORF">E2C01_087433</name>
</gene>
<reference evidence="2 3" key="1">
    <citation type="submission" date="2019-05" db="EMBL/GenBank/DDBJ databases">
        <title>Another draft genome of Portunus trituberculatus and its Hox gene families provides insights of decapod evolution.</title>
        <authorList>
            <person name="Jeong J.-H."/>
            <person name="Song I."/>
            <person name="Kim S."/>
            <person name="Choi T."/>
            <person name="Kim D."/>
            <person name="Ryu S."/>
            <person name="Kim W."/>
        </authorList>
    </citation>
    <scope>NUCLEOTIDE SEQUENCE [LARGE SCALE GENOMIC DNA]</scope>
    <source>
        <tissue evidence="2">Muscle</tissue>
    </source>
</reference>
<keyword evidence="3" id="KW-1185">Reference proteome</keyword>
<dbReference type="OrthoDB" id="6257278at2759"/>
<organism evidence="2 3">
    <name type="scientific">Portunus trituberculatus</name>
    <name type="common">Swimming crab</name>
    <name type="synonym">Neptunus trituberculatus</name>
    <dbReference type="NCBI Taxonomy" id="210409"/>
    <lineage>
        <taxon>Eukaryota</taxon>
        <taxon>Metazoa</taxon>
        <taxon>Ecdysozoa</taxon>
        <taxon>Arthropoda</taxon>
        <taxon>Crustacea</taxon>
        <taxon>Multicrustacea</taxon>
        <taxon>Malacostraca</taxon>
        <taxon>Eumalacostraca</taxon>
        <taxon>Eucarida</taxon>
        <taxon>Decapoda</taxon>
        <taxon>Pleocyemata</taxon>
        <taxon>Brachyura</taxon>
        <taxon>Eubrachyura</taxon>
        <taxon>Portunoidea</taxon>
        <taxon>Portunidae</taxon>
        <taxon>Portuninae</taxon>
        <taxon>Portunus</taxon>
    </lineage>
</organism>
<evidence type="ECO:0000313" key="2">
    <source>
        <dbReference type="EMBL" id="MPC92350.1"/>
    </source>
</evidence>
<dbReference type="AlphaFoldDB" id="A0A5B7J6K6"/>
<dbReference type="EMBL" id="VSRR010090919">
    <property type="protein sequence ID" value="MPC92350.1"/>
    <property type="molecule type" value="Genomic_DNA"/>
</dbReference>
<dbReference type="Pfam" id="PF26215">
    <property type="entry name" value="HTH_animal"/>
    <property type="match status" value="1"/>
</dbReference>
<accession>A0A5B7J6K6</accession>
<dbReference type="Proteomes" id="UP000324222">
    <property type="component" value="Unassembled WGS sequence"/>
</dbReference>